<reference evidence="10" key="2">
    <citation type="submission" date="2020-04" db="EMBL/GenBank/DDBJ databases">
        <authorList>
            <consortium name="NCBI Genome Project"/>
        </authorList>
    </citation>
    <scope>NUCLEOTIDE SEQUENCE</scope>
    <source>
        <strain evidence="10">CBS 781.70</strain>
    </source>
</reference>
<evidence type="ECO:0000256" key="3">
    <source>
        <dbReference type="ARBA" id="ARBA00022630"/>
    </source>
</evidence>
<evidence type="ECO:0000256" key="2">
    <source>
        <dbReference type="ARBA" id="ARBA00005466"/>
    </source>
</evidence>
<dbReference type="EMBL" id="ML975168">
    <property type="protein sequence ID" value="KAF1810088.1"/>
    <property type="molecule type" value="Genomic_DNA"/>
</dbReference>
<sequence>MKLPSAAGLLLAALTGVVNGQGQTLAKNYEGNAGFPTSAQWDALNSAVGNKLSRCGSGRLEACTSEDTPSYVLRARNGQDIGNALKFANEHNLRVTVRGTGHDFMERNTGAGSLNIWTTDMRGAQWTASWAPSNGSAPNGPKLAAVTIGAGMAWTSVTSTVERNGHVVTTGADTTVGAAGGWTMGGGHGPLSNQYGMGCDNLLEAVVALPSGDIVTANANSYPDLYWAIRGGGGGTFGVMISATMRTYPKPTMNGLTLRISGRGSGYVNALAYMWAKLPEITDFGLSGYPTMSSSSYFGMLNAPGKTTAEINAFFNPIAAKMRSYGATVSASASSGGLLGGLLGGFGGLGRRSFYETYGEPTNQRVKRQALTSVGLFSSRLIARSAMNEENLPAIRKMLETILATSRVSVLPYPNSGGQVARNAELDVGLNPAWRESVMHMIVQRMDAKAAVAAMGPLSANEGAYLNEAYPEEVDWKRTFFGGGEHYEKLLAVKNKYDPKNTLWCMPCVGGDVFVEGKDGRLYNP</sequence>
<comment type="cofactor">
    <cofactor evidence="1">
        <name>FAD</name>
        <dbReference type="ChEBI" id="CHEBI:57692"/>
    </cofactor>
</comment>
<dbReference type="InterPro" id="IPR016166">
    <property type="entry name" value="FAD-bd_PCMH"/>
</dbReference>
<name>A0A6G1FWH9_9PEZI</name>
<dbReference type="Gene3D" id="3.30.465.10">
    <property type="match status" value="2"/>
</dbReference>
<protein>
    <submittedName>
        <fullName evidence="8 10">FAD-binding domain-containing protein</fullName>
    </submittedName>
</protein>
<organism evidence="8">
    <name type="scientific">Eremomyces bilateralis CBS 781.70</name>
    <dbReference type="NCBI Taxonomy" id="1392243"/>
    <lineage>
        <taxon>Eukaryota</taxon>
        <taxon>Fungi</taxon>
        <taxon>Dikarya</taxon>
        <taxon>Ascomycota</taxon>
        <taxon>Pezizomycotina</taxon>
        <taxon>Dothideomycetes</taxon>
        <taxon>Dothideomycetes incertae sedis</taxon>
        <taxon>Eremomycetales</taxon>
        <taxon>Eremomycetaceae</taxon>
        <taxon>Eremomyces</taxon>
    </lineage>
</organism>
<dbReference type="GeneID" id="54422025"/>
<keyword evidence="4" id="KW-0274">FAD</keyword>
<dbReference type="InterPro" id="IPR016169">
    <property type="entry name" value="FAD-bd_PCMH_sub2"/>
</dbReference>
<evidence type="ECO:0000256" key="4">
    <source>
        <dbReference type="ARBA" id="ARBA00022827"/>
    </source>
</evidence>
<dbReference type="Proteomes" id="UP000504638">
    <property type="component" value="Unplaced"/>
</dbReference>
<dbReference type="AlphaFoldDB" id="A0A6G1FWH9"/>
<dbReference type="InterPro" id="IPR006094">
    <property type="entry name" value="Oxid_FAD_bind_N"/>
</dbReference>
<reference evidence="10" key="3">
    <citation type="submission" date="2025-04" db="UniProtKB">
        <authorList>
            <consortium name="RefSeq"/>
        </authorList>
    </citation>
    <scope>IDENTIFICATION</scope>
    <source>
        <strain evidence="10">CBS 781.70</strain>
    </source>
</reference>
<dbReference type="InterPro" id="IPR036318">
    <property type="entry name" value="FAD-bd_PCMH-like_sf"/>
</dbReference>
<gene>
    <name evidence="8 10" type="ORF">P152DRAFT_475934</name>
</gene>
<keyword evidence="3" id="KW-0285">Flavoprotein</keyword>
<dbReference type="InterPro" id="IPR012951">
    <property type="entry name" value="BBE"/>
</dbReference>
<dbReference type="InterPro" id="IPR050416">
    <property type="entry name" value="FAD-linked_Oxidoreductase"/>
</dbReference>
<dbReference type="PROSITE" id="PS00862">
    <property type="entry name" value="OX2_COVAL_FAD"/>
    <property type="match status" value="1"/>
</dbReference>
<keyword evidence="6" id="KW-0732">Signal</keyword>
<evidence type="ECO:0000259" key="7">
    <source>
        <dbReference type="PROSITE" id="PS51387"/>
    </source>
</evidence>
<proteinExistence type="inferred from homology"/>
<dbReference type="PROSITE" id="PS51387">
    <property type="entry name" value="FAD_PCMH"/>
    <property type="match status" value="1"/>
</dbReference>
<accession>A0A6G1FWH9</accession>
<dbReference type="SUPFAM" id="SSF56176">
    <property type="entry name" value="FAD-binding/transporter-associated domain-like"/>
    <property type="match status" value="1"/>
</dbReference>
<dbReference type="PANTHER" id="PTHR42973">
    <property type="entry name" value="BINDING OXIDOREDUCTASE, PUTATIVE (AFU_ORTHOLOGUE AFUA_1G17690)-RELATED"/>
    <property type="match status" value="1"/>
</dbReference>
<keyword evidence="9" id="KW-1185">Reference proteome</keyword>
<evidence type="ECO:0000256" key="6">
    <source>
        <dbReference type="SAM" id="SignalP"/>
    </source>
</evidence>
<dbReference type="GO" id="GO:0071949">
    <property type="term" value="F:FAD binding"/>
    <property type="evidence" value="ECO:0007669"/>
    <property type="project" value="InterPro"/>
</dbReference>
<dbReference type="PANTHER" id="PTHR42973:SF39">
    <property type="entry name" value="FAD-BINDING PCMH-TYPE DOMAIN-CONTAINING PROTEIN"/>
    <property type="match status" value="1"/>
</dbReference>
<dbReference type="OrthoDB" id="415825at2759"/>
<dbReference type="Pfam" id="PF01565">
    <property type="entry name" value="FAD_binding_4"/>
    <property type="match status" value="1"/>
</dbReference>
<reference evidence="8 10" key="1">
    <citation type="submission" date="2020-01" db="EMBL/GenBank/DDBJ databases">
        <authorList>
            <consortium name="DOE Joint Genome Institute"/>
            <person name="Haridas S."/>
            <person name="Albert R."/>
            <person name="Binder M."/>
            <person name="Bloem J."/>
            <person name="Labutti K."/>
            <person name="Salamov A."/>
            <person name="Andreopoulos B."/>
            <person name="Baker S.E."/>
            <person name="Barry K."/>
            <person name="Bills G."/>
            <person name="Bluhm B.H."/>
            <person name="Cannon C."/>
            <person name="Castanera R."/>
            <person name="Culley D.E."/>
            <person name="Daum C."/>
            <person name="Ezra D."/>
            <person name="Gonzalez J.B."/>
            <person name="Henrissat B."/>
            <person name="Kuo A."/>
            <person name="Liang C."/>
            <person name="Lipzen A."/>
            <person name="Lutzoni F."/>
            <person name="Magnuson J."/>
            <person name="Mondo S."/>
            <person name="Nolan M."/>
            <person name="Ohm R."/>
            <person name="Pangilinan J."/>
            <person name="Park H.-J."/>
            <person name="Ramirez L."/>
            <person name="Alfaro M."/>
            <person name="Sun H."/>
            <person name="Tritt A."/>
            <person name="Yoshinaga Y."/>
            <person name="Zwiers L.-H."/>
            <person name="Turgeon B.G."/>
            <person name="Goodwin S.B."/>
            <person name="Spatafora J.W."/>
            <person name="Crous P.W."/>
            <person name="Grigoriev I.V."/>
        </authorList>
    </citation>
    <scope>NUCLEOTIDE SEQUENCE</scope>
    <source>
        <strain evidence="8 10">CBS 781.70</strain>
    </source>
</reference>
<evidence type="ECO:0000313" key="10">
    <source>
        <dbReference type="RefSeq" id="XP_033531719.1"/>
    </source>
</evidence>
<comment type="similarity">
    <text evidence="2">Belongs to the oxygen-dependent FAD-linked oxidoreductase family.</text>
</comment>
<dbReference type="InterPro" id="IPR006093">
    <property type="entry name" value="Oxy_OxRdtase_FAD_BS"/>
</dbReference>
<feature type="chain" id="PRO_5044631633" evidence="6">
    <location>
        <begin position="21"/>
        <end position="525"/>
    </location>
</feature>
<dbReference type="RefSeq" id="XP_033531719.1">
    <property type="nucleotide sequence ID" value="XM_033681455.1"/>
</dbReference>
<evidence type="ECO:0000313" key="8">
    <source>
        <dbReference type="EMBL" id="KAF1810088.1"/>
    </source>
</evidence>
<keyword evidence="5" id="KW-0560">Oxidoreductase</keyword>
<feature type="domain" description="FAD-binding PCMH-type" evidence="7">
    <location>
        <begin position="64"/>
        <end position="250"/>
    </location>
</feature>
<dbReference type="GO" id="GO:0016491">
    <property type="term" value="F:oxidoreductase activity"/>
    <property type="evidence" value="ECO:0007669"/>
    <property type="project" value="UniProtKB-KW"/>
</dbReference>
<feature type="signal peptide" evidence="6">
    <location>
        <begin position="1"/>
        <end position="20"/>
    </location>
</feature>
<evidence type="ECO:0000256" key="1">
    <source>
        <dbReference type="ARBA" id="ARBA00001974"/>
    </source>
</evidence>
<evidence type="ECO:0000313" key="9">
    <source>
        <dbReference type="Proteomes" id="UP000504638"/>
    </source>
</evidence>
<evidence type="ECO:0000256" key="5">
    <source>
        <dbReference type="ARBA" id="ARBA00023002"/>
    </source>
</evidence>
<dbReference type="Pfam" id="PF08031">
    <property type="entry name" value="BBE"/>
    <property type="match status" value="1"/>
</dbReference>